<dbReference type="AlphaFoldDB" id="A0A8H5DBI4"/>
<dbReference type="InterPro" id="IPR000719">
    <property type="entry name" value="Prot_kinase_dom"/>
</dbReference>
<keyword evidence="4" id="KW-1185">Reference proteome</keyword>
<dbReference type="EMBL" id="JAACJO010000007">
    <property type="protein sequence ID" value="KAF5355927.1"/>
    <property type="molecule type" value="Genomic_DNA"/>
</dbReference>
<feature type="compositionally biased region" description="Basic residues" evidence="1">
    <location>
        <begin position="248"/>
        <end position="257"/>
    </location>
</feature>
<dbReference type="SUPFAM" id="SSF56112">
    <property type="entry name" value="Protein kinase-like (PK-like)"/>
    <property type="match status" value="1"/>
</dbReference>
<feature type="region of interest" description="Disordered" evidence="1">
    <location>
        <begin position="447"/>
        <end position="514"/>
    </location>
</feature>
<feature type="region of interest" description="Disordered" evidence="1">
    <location>
        <begin position="233"/>
        <end position="270"/>
    </location>
</feature>
<dbReference type="Pfam" id="PF00069">
    <property type="entry name" value="Pkinase"/>
    <property type="match status" value="1"/>
</dbReference>
<gene>
    <name evidence="3" type="ORF">D9756_004143</name>
</gene>
<organism evidence="3 4">
    <name type="scientific">Leucocoprinus leucothites</name>
    <dbReference type="NCBI Taxonomy" id="201217"/>
    <lineage>
        <taxon>Eukaryota</taxon>
        <taxon>Fungi</taxon>
        <taxon>Dikarya</taxon>
        <taxon>Basidiomycota</taxon>
        <taxon>Agaricomycotina</taxon>
        <taxon>Agaricomycetes</taxon>
        <taxon>Agaricomycetidae</taxon>
        <taxon>Agaricales</taxon>
        <taxon>Agaricineae</taxon>
        <taxon>Agaricaceae</taxon>
        <taxon>Leucocoprinus</taxon>
    </lineage>
</organism>
<dbReference type="PROSITE" id="PS50011">
    <property type="entry name" value="PROTEIN_KINASE_DOM"/>
    <property type="match status" value="1"/>
</dbReference>
<name>A0A8H5DBI4_9AGAR</name>
<feature type="region of interest" description="Disordered" evidence="1">
    <location>
        <begin position="30"/>
        <end position="92"/>
    </location>
</feature>
<dbReference type="PANTHER" id="PTHR44329">
    <property type="entry name" value="SERINE/THREONINE-PROTEIN KINASE TNNI3K-RELATED"/>
    <property type="match status" value="1"/>
</dbReference>
<evidence type="ECO:0000313" key="4">
    <source>
        <dbReference type="Proteomes" id="UP000559027"/>
    </source>
</evidence>
<dbReference type="InterPro" id="IPR051681">
    <property type="entry name" value="Ser/Thr_Kinases-Pseudokinases"/>
</dbReference>
<feature type="region of interest" description="Disordered" evidence="1">
    <location>
        <begin position="289"/>
        <end position="329"/>
    </location>
</feature>
<comment type="caution">
    <text evidence="3">The sequence shown here is derived from an EMBL/GenBank/DDBJ whole genome shotgun (WGS) entry which is preliminary data.</text>
</comment>
<feature type="compositionally biased region" description="Acidic residues" evidence="1">
    <location>
        <begin position="37"/>
        <end position="46"/>
    </location>
</feature>
<dbReference type="InterPro" id="IPR008271">
    <property type="entry name" value="Ser/Thr_kinase_AS"/>
</dbReference>
<dbReference type="GO" id="GO:0005524">
    <property type="term" value="F:ATP binding"/>
    <property type="evidence" value="ECO:0007669"/>
    <property type="project" value="InterPro"/>
</dbReference>
<feature type="domain" description="Protein kinase" evidence="2">
    <location>
        <begin position="634"/>
        <end position="895"/>
    </location>
</feature>
<evidence type="ECO:0000256" key="1">
    <source>
        <dbReference type="SAM" id="MobiDB-lite"/>
    </source>
</evidence>
<feature type="compositionally biased region" description="Polar residues" evidence="1">
    <location>
        <begin position="480"/>
        <end position="489"/>
    </location>
</feature>
<feature type="compositionally biased region" description="Low complexity" evidence="1">
    <location>
        <begin position="233"/>
        <end position="244"/>
    </location>
</feature>
<sequence>MTEEERGRPRARKVFDEHWGQTRGRILVVTGVSDSDSSGDSDDDYIVADGDSGSFSYQGHSDSLNSSHSGLRGPQAHPSTIPASSLESPQHRNTWSVLSSSNAILSDEESPQSLSTPAAPLSLDEFASSSSTNSQVVRERVLVIVTSDLERFLTLDVGGAPDSAYIKKGIFTKLHIFTAEEQAHYSVFRIELDPKGHDLGEALSDEALFMLCRDYGDSKGSLKFFIRNTHPPSLSPTTSIPSATHPRSTSRKLRSRHGSASSTRNEMPREVAAGYDADLDSFEHNLQRSASSLSRGGMIHNPRKRRSMSRHSLSSAVGEQSYEPGNGYEADLDDRGRAFIARVHGLHEGPAEIVAIHLPRPKFIRTSELIALRANLPNICNQKWVYDNLFDTSISHDTHISNPFSRLSETEQFTDTAPNSWEDPTTQDDILLDSVATVPDKSALSLGIRADGTTNTSPSDGKDKARIRHNLSSDEDEQRTQLLASQTEGSRGVTDVPPLSILSLDQNSPSLSAMPESIQAGHDLIPGERCQISDHLLARTLLLDILDQAKSMGRLFTPDLSQEEAQCVLDFLSKVCPQLNSVTVAKISKKQTKLLNERTGFKANETKRILSLVSMLAKSAQVFPAGCELKEVQCDLTKPFNEGGFGYVCQGTYKSHIVCVKAVRLYRQQDNMRNLRTQAKELALMAHLTHPNILPFYGVYLSDPEIPRICIVAKWMDKGDLNYFLDKFPDTPRMPLLSDVIDGLQYLHDFGIIHADLKAGNVLVSDSGHAVIADFGISHIASSLSTSTQISNGTPRWTAPELVIDETARPTPQSDIWSYACLCYEVLTGEVPFAQYSKTYQLCMAIAKGSITPLTLASAEVACRIDPRVRCFLEGCWRYNPQERSTSEDVMHFFRNLDILDIRPPAINDDPVLQEVQKVRSEVEVDYDCVARVLERILESGAEGKGTSEDVAGGL</sequence>
<evidence type="ECO:0000259" key="2">
    <source>
        <dbReference type="PROSITE" id="PS50011"/>
    </source>
</evidence>
<protein>
    <recommendedName>
        <fullName evidence="2">Protein kinase domain-containing protein</fullName>
    </recommendedName>
</protein>
<dbReference type="InterPro" id="IPR011009">
    <property type="entry name" value="Kinase-like_dom_sf"/>
</dbReference>
<proteinExistence type="predicted"/>
<accession>A0A8H5DBI4</accession>
<dbReference type="GO" id="GO:0004674">
    <property type="term" value="F:protein serine/threonine kinase activity"/>
    <property type="evidence" value="ECO:0007669"/>
    <property type="project" value="TreeGrafter"/>
</dbReference>
<dbReference type="PROSITE" id="PS00108">
    <property type="entry name" value="PROTEIN_KINASE_ST"/>
    <property type="match status" value="1"/>
</dbReference>
<feature type="compositionally biased region" description="Polar residues" evidence="1">
    <location>
        <begin position="77"/>
        <end position="92"/>
    </location>
</feature>
<dbReference type="SMART" id="SM00220">
    <property type="entry name" value="S_TKc"/>
    <property type="match status" value="1"/>
</dbReference>
<feature type="compositionally biased region" description="Polar residues" evidence="1">
    <location>
        <begin position="53"/>
        <end position="69"/>
    </location>
</feature>
<dbReference type="Gene3D" id="1.10.510.10">
    <property type="entry name" value="Transferase(Phosphotransferase) domain 1"/>
    <property type="match status" value="1"/>
</dbReference>
<reference evidence="3 4" key="1">
    <citation type="journal article" date="2020" name="ISME J.">
        <title>Uncovering the hidden diversity of litter-decomposition mechanisms in mushroom-forming fungi.</title>
        <authorList>
            <person name="Floudas D."/>
            <person name="Bentzer J."/>
            <person name="Ahren D."/>
            <person name="Johansson T."/>
            <person name="Persson P."/>
            <person name="Tunlid A."/>
        </authorList>
    </citation>
    <scope>NUCLEOTIDE SEQUENCE [LARGE SCALE GENOMIC DNA]</scope>
    <source>
        <strain evidence="3 4">CBS 146.42</strain>
    </source>
</reference>
<evidence type="ECO:0000313" key="3">
    <source>
        <dbReference type="EMBL" id="KAF5355927.1"/>
    </source>
</evidence>
<dbReference type="OrthoDB" id="346907at2759"/>
<dbReference type="Proteomes" id="UP000559027">
    <property type="component" value="Unassembled WGS sequence"/>
</dbReference>